<comment type="caution">
    <text evidence="1">The sequence shown here is derived from an EMBL/GenBank/DDBJ whole genome shotgun (WGS) entry which is preliminary data.</text>
</comment>
<sequence length="1178" mass="130404">MTSAWRPFYLRPIILLCYGIILALLIALLEILLAVSEKGQGLATGHNEFRYLWTYGPTAFLTLLTAIWSRVTFQAQSVTPWFRISNRTRSDMKNALLLDYTSMFQPVAIFKSLRNRDWAVGVTIIGLLVSQLAVALSTGLFQIDWENVNLESIPITLETAFSNDSRTVEPLSTLDHYATLETFDGSAQYRRGTTGGFAYQTFDSQLNEIAELRTTVDGFTADMACEPASLSVTNIDYKGNFANFSAAIESYQCHLGWNISLNLFPDNVVASGGIEYPGGTSEKYISRLISGKCDSGSDLESNRMALVFGVVKYSYGPFGWSAKSYNFSLLSVEMETSAQIFCKPTYQIARLDLAQNGTGEPFVTQLDNSTTLPYIRPWDIIEAMLATQNLLIPDVVTPAKQLFPDADADVDNFTANLLQASGTPSPQSLVMPQFLIAILSRYCRVFAAQIASLSLMHPTSEPSTASAKIRRYRLTVNDAVCQELAALLSLLLISCIVTLTLQWKKSSLSQRTSHIIGVAEACASNTAIMDTICWPKSSGHEGLQDSDIEMDSLSFEDDTETAQLHIKDETLEKDQKLDIGTIIPQQYFNAPGTSPSVIRIWVVMLMIVFLIAIIAALETSLQMSQKNQGYCKVDDDPYVRYGITIIPALVLGLVAIYFGSVDYESRTLTPYWLMAGRAGSTKSLYLDLLNSATPRIIWSEIRSRSYVSLAVTVATLIASLFTTFTSPLFSGVVMSQMSGIQLQTNETLRTTPQGQSLNGPDKIRSSLILRANWTYPRNTYEDLAFVGTTIKESNATRQFNITLQSNTRLNCRFPNFHVHPIDEWFKLIIDGEDDSRPFTFMPGNVSSSGSVFGMTTWADSSMIYAWGQAFNLTDGQYSVNTTVMACNETIQVVDVQTVLYAGNQSVYPDTPPQPNEATARISSATYQFYKYGDIYEGLLSANSSSPLLDPFFEFLTISRQGVSLDDLGDMSKAAEVEAAVRFQHGIIRAQFANSNMRYSSDYINNALPDRYPPSDEANYGVVYDAQLEIPKARFCIIQDAAATRILESLIGAVVVLTLAAKFFEPRTDILPQNPRSIASVLALVAGGNLFQFSHAKSVDLKAGVDESVKQELFADGRVCWLGWRKVEEGEGEGGETARYGIWILTPQEVAEAKKTQKEECEAIKQSKKQKQRGLFGRK</sequence>
<dbReference type="EMBL" id="MU394291">
    <property type="protein sequence ID" value="KAI6090321.1"/>
    <property type="molecule type" value="Genomic_DNA"/>
</dbReference>
<evidence type="ECO:0000313" key="2">
    <source>
        <dbReference type="Proteomes" id="UP001497680"/>
    </source>
</evidence>
<accession>A0ACC0DCN5</accession>
<gene>
    <name evidence="1" type="ORF">F4821DRAFT_256034</name>
</gene>
<proteinExistence type="predicted"/>
<organism evidence="1 2">
    <name type="scientific">Hypoxylon rubiginosum</name>
    <dbReference type="NCBI Taxonomy" id="110542"/>
    <lineage>
        <taxon>Eukaryota</taxon>
        <taxon>Fungi</taxon>
        <taxon>Dikarya</taxon>
        <taxon>Ascomycota</taxon>
        <taxon>Pezizomycotina</taxon>
        <taxon>Sordariomycetes</taxon>
        <taxon>Xylariomycetidae</taxon>
        <taxon>Xylariales</taxon>
        <taxon>Hypoxylaceae</taxon>
        <taxon>Hypoxylon</taxon>
    </lineage>
</organism>
<protein>
    <submittedName>
        <fullName evidence="1">Uncharacterized protein</fullName>
    </submittedName>
</protein>
<name>A0ACC0DCN5_9PEZI</name>
<dbReference type="Proteomes" id="UP001497680">
    <property type="component" value="Unassembled WGS sequence"/>
</dbReference>
<evidence type="ECO:0000313" key="1">
    <source>
        <dbReference type="EMBL" id="KAI6090321.1"/>
    </source>
</evidence>
<keyword evidence="2" id="KW-1185">Reference proteome</keyword>
<reference evidence="1 2" key="1">
    <citation type="journal article" date="2022" name="New Phytol.">
        <title>Ecological generalism drives hyperdiversity of secondary metabolite gene clusters in xylarialean endophytes.</title>
        <authorList>
            <person name="Franco M.E.E."/>
            <person name="Wisecaver J.H."/>
            <person name="Arnold A.E."/>
            <person name="Ju Y.M."/>
            <person name="Slot J.C."/>
            <person name="Ahrendt S."/>
            <person name="Moore L.P."/>
            <person name="Eastman K.E."/>
            <person name="Scott K."/>
            <person name="Konkel Z."/>
            <person name="Mondo S.J."/>
            <person name="Kuo A."/>
            <person name="Hayes R.D."/>
            <person name="Haridas S."/>
            <person name="Andreopoulos B."/>
            <person name="Riley R."/>
            <person name="LaButti K."/>
            <person name="Pangilinan J."/>
            <person name="Lipzen A."/>
            <person name="Amirebrahimi M."/>
            <person name="Yan J."/>
            <person name="Adam C."/>
            <person name="Keymanesh K."/>
            <person name="Ng V."/>
            <person name="Louie K."/>
            <person name="Northen T."/>
            <person name="Drula E."/>
            <person name="Henrissat B."/>
            <person name="Hsieh H.M."/>
            <person name="Youens-Clark K."/>
            <person name="Lutzoni F."/>
            <person name="Miadlikowska J."/>
            <person name="Eastwood D.C."/>
            <person name="Hamelin R.C."/>
            <person name="Grigoriev I.V."/>
            <person name="U'Ren J.M."/>
        </authorList>
    </citation>
    <scope>NUCLEOTIDE SEQUENCE [LARGE SCALE GENOMIC DNA]</scope>
    <source>
        <strain evidence="1 2">ER1909</strain>
    </source>
</reference>